<evidence type="ECO:0000313" key="2">
    <source>
        <dbReference type="Proteomes" id="UP000032735"/>
    </source>
</evidence>
<sequence>MTDVVCQPRSLSLINAVYKGQMIYRRAQLS</sequence>
<protein>
    <submittedName>
        <fullName evidence="1">Uncharacterized protein</fullName>
    </submittedName>
</protein>
<accession>A0A068R478</accession>
<dbReference type="AlphaFoldDB" id="A0A068R478"/>
<dbReference type="KEGG" id="xpo:XPG1_2164"/>
<gene>
    <name evidence="1" type="ORF">XPG1_2164</name>
</gene>
<dbReference type="EMBL" id="FO704551">
    <property type="protein sequence ID" value="CDG21819.1"/>
    <property type="molecule type" value="Genomic_DNA"/>
</dbReference>
<dbReference type="Proteomes" id="UP000032735">
    <property type="component" value="Chromosome"/>
</dbReference>
<name>A0A068R478_9GAMM</name>
<proteinExistence type="predicted"/>
<reference evidence="1 2" key="1">
    <citation type="submission" date="2013-07" db="EMBL/GenBank/DDBJ databases">
        <authorList>
            <person name="Genoscope - CEA"/>
        </authorList>
    </citation>
    <scope>NUCLEOTIDE SEQUENCE [LARGE SCALE GENOMIC DNA]</scope>
    <source>
        <strain evidence="1 2">G6</strain>
    </source>
</reference>
<organism evidence="1 2">
    <name type="scientific">Xenorhabdus poinarii G6</name>
    <dbReference type="NCBI Taxonomy" id="1354304"/>
    <lineage>
        <taxon>Bacteria</taxon>
        <taxon>Pseudomonadati</taxon>
        <taxon>Pseudomonadota</taxon>
        <taxon>Gammaproteobacteria</taxon>
        <taxon>Enterobacterales</taxon>
        <taxon>Morganellaceae</taxon>
        <taxon>Xenorhabdus</taxon>
    </lineage>
</organism>
<dbReference type="STRING" id="1354304.XPG1_2164"/>
<keyword evidence="2" id="KW-1185">Reference proteome</keyword>
<evidence type="ECO:0000313" key="1">
    <source>
        <dbReference type="EMBL" id="CDG21819.1"/>
    </source>
</evidence>
<dbReference type="HOGENOM" id="CLU_3406157_0_0_6"/>